<dbReference type="Pfam" id="PF04883">
    <property type="entry name" value="HK97-gp10_like"/>
    <property type="match status" value="1"/>
</dbReference>
<dbReference type="NCBIfam" id="TIGR01725">
    <property type="entry name" value="phge_HK97_gp10"/>
    <property type="match status" value="1"/>
</dbReference>
<dbReference type="RefSeq" id="WP_145270136.1">
    <property type="nucleotide sequence ID" value="NZ_CP036426.1"/>
</dbReference>
<reference evidence="2 3" key="1">
    <citation type="submission" date="2019-02" db="EMBL/GenBank/DDBJ databases">
        <title>Deep-cultivation of Planctomycetes and their phenomic and genomic characterization uncovers novel biology.</title>
        <authorList>
            <person name="Wiegand S."/>
            <person name="Jogler M."/>
            <person name="Boedeker C."/>
            <person name="Pinto D."/>
            <person name="Vollmers J."/>
            <person name="Rivas-Marin E."/>
            <person name="Kohn T."/>
            <person name="Peeters S.H."/>
            <person name="Heuer A."/>
            <person name="Rast P."/>
            <person name="Oberbeckmann S."/>
            <person name="Bunk B."/>
            <person name="Jeske O."/>
            <person name="Meyerdierks A."/>
            <person name="Storesund J.E."/>
            <person name="Kallscheuer N."/>
            <person name="Luecker S."/>
            <person name="Lage O.M."/>
            <person name="Pohl T."/>
            <person name="Merkel B.J."/>
            <person name="Hornburger P."/>
            <person name="Mueller R.-W."/>
            <person name="Bruemmer F."/>
            <person name="Labrenz M."/>
            <person name="Spormann A.M."/>
            <person name="Op den Camp H."/>
            <person name="Overmann J."/>
            <person name="Amann R."/>
            <person name="Jetten M.S.M."/>
            <person name="Mascher T."/>
            <person name="Medema M.H."/>
            <person name="Devos D.P."/>
            <person name="Kaster A.-K."/>
            <person name="Ovreas L."/>
            <person name="Rohde M."/>
            <person name="Galperin M.Y."/>
            <person name="Jogler C."/>
        </authorList>
    </citation>
    <scope>NUCLEOTIDE SEQUENCE [LARGE SCALE GENOMIC DNA]</scope>
    <source>
        <strain evidence="2 3">ElP</strain>
    </source>
</reference>
<dbReference type="AlphaFoldDB" id="A0A518H240"/>
<protein>
    <recommendedName>
        <fullName evidence="4">Phage protein, HK97 gp10 family</fullName>
    </recommendedName>
</protein>
<dbReference type="EMBL" id="CP036426">
    <property type="protein sequence ID" value="QDV34906.1"/>
    <property type="molecule type" value="Genomic_DNA"/>
</dbReference>
<evidence type="ECO:0008006" key="4">
    <source>
        <dbReference type="Google" id="ProtNLM"/>
    </source>
</evidence>
<evidence type="ECO:0000313" key="2">
    <source>
        <dbReference type="EMBL" id="QDV34906.1"/>
    </source>
</evidence>
<dbReference type="KEGG" id="tpla:ElP_28030"/>
<name>A0A518H240_9BACT</name>
<organism evidence="2 3">
    <name type="scientific">Tautonia plasticadhaerens</name>
    <dbReference type="NCBI Taxonomy" id="2527974"/>
    <lineage>
        <taxon>Bacteria</taxon>
        <taxon>Pseudomonadati</taxon>
        <taxon>Planctomycetota</taxon>
        <taxon>Planctomycetia</taxon>
        <taxon>Isosphaerales</taxon>
        <taxon>Isosphaeraceae</taxon>
        <taxon>Tautonia</taxon>
    </lineage>
</organism>
<dbReference type="InterPro" id="IPR010064">
    <property type="entry name" value="HK97-gp10_tail"/>
</dbReference>
<evidence type="ECO:0000256" key="1">
    <source>
        <dbReference type="SAM" id="MobiDB-lite"/>
    </source>
</evidence>
<feature type="region of interest" description="Disordered" evidence="1">
    <location>
        <begin position="100"/>
        <end position="120"/>
    </location>
</feature>
<keyword evidence="3" id="KW-1185">Reference proteome</keyword>
<evidence type="ECO:0000313" key="3">
    <source>
        <dbReference type="Proteomes" id="UP000317835"/>
    </source>
</evidence>
<dbReference type="OrthoDB" id="886754at2"/>
<proteinExistence type="predicted"/>
<sequence>MATEGGTFSGTDRSSLGFKVEIDGLDNLRKATELVQKAVDKQVKKALYVAAQRVATEAKKSIQQGGKSGKTYDMRPAVDGEEPTAWFTINGRSVGFVKRSKAHTASAPGEAPASDTGNLTNSIQVDSSVKKENNELIATVSASAKYAKMLEFGTHKIAPRPFMFTALEKSKPFILERIAKAVNDGIGQGSQNTDGAGI</sequence>
<dbReference type="Proteomes" id="UP000317835">
    <property type="component" value="Chromosome"/>
</dbReference>
<accession>A0A518H240</accession>
<gene>
    <name evidence="2" type="ORF">ElP_28030</name>
</gene>